<accession>A0A5S9NI18</accession>
<evidence type="ECO:0000313" key="3">
    <source>
        <dbReference type="Proteomes" id="UP000435877"/>
    </source>
</evidence>
<dbReference type="EMBL" id="CACSIM010000002">
    <property type="protein sequence ID" value="CAA0096114.1"/>
    <property type="molecule type" value="Genomic_DNA"/>
</dbReference>
<dbReference type="AlphaFoldDB" id="A0A5S9NI18"/>
<protein>
    <submittedName>
        <fullName evidence="1">Uncharacterized protein</fullName>
    </submittedName>
</protein>
<proteinExistence type="predicted"/>
<evidence type="ECO:0000313" key="1">
    <source>
        <dbReference type="EMBL" id="CAA0089372.1"/>
    </source>
</evidence>
<keyword evidence="3" id="KW-1185">Reference proteome</keyword>
<organism evidence="1 3">
    <name type="scientific">Zhongshania aliphaticivorans</name>
    <dbReference type="NCBI Taxonomy" id="1470434"/>
    <lineage>
        <taxon>Bacteria</taxon>
        <taxon>Pseudomonadati</taxon>
        <taxon>Pseudomonadota</taxon>
        <taxon>Gammaproteobacteria</taxon>
        <taxon>Cellvibrionales</taxon>
        <taxon>Spongiibacteraceae</taxon>
        <taxon>Zhongshania</taxon>
    </lineage>
</organism>
<reference evidence="3 4" key="1">
    <citation type="submission" date="2019-11" db="EMBL/GenBank/DDBJ databases">
        <authorList>
            <person name="Holert J."/>
        </authorList>
    </citation>
    <scope>NUCLEOTIDE SEQUENCE [LARGE SCALE GENOMIC DNA]</scope>
    <source>
        <strain evidence="2">BC3_2A</strain>
        <strain evidence="1">SB11_1A</strain>
    </source>
</reference>
<gene>
    <name evidence="1" type="ORF">IHBHHGIJ_01764</name>
    <name evidence="2" type="ORF">KFEGEMFD_01366</name>
</gene>
<dbReference type="Proteomes" id="UP000435877">
    <property type="component" value="Unassembled WGS sequence"/>
</dbReference>
<evidence type="ECO:0000313" key="2">
    <source>
        <dbReference type="EMBL" id="CAA0096114.1"/>
    </source>
</evidence>
<dbReference type="EMBL" id="CACSIK010000001">
    <property type="protein sequence ID" value="CAA0089372.1"/>
    <property type="molecule type" value="Genomic_DNA"/>
</dbReference>
<evidence type="ECO:0000313" key="4">
    <source>
        <dbReference type="Proteomes" id="UP000439591"/>
    </source>
</evidence>
<name>A0A5S9NI18_9GAMM</name>
<dbReference type="Proteomes" id="UP000439591">
    <property type="component" value="Unassembled WGS sequence"/>
</dbReference>
<sequence length="39" mass="4633">MPVHTIYILDIAYNAYAEALEGLWQNEELLLLEWAWLAR</sequence>